<dbReference type="Ensembl" id="ENSSLDT00000027725.1">
    <property type="protein sequence ID" value="ENSSLDP00000026891.1"/>
    <property type="gene ID" value="ENSSLDG00000020899.1"/>
</dbReference>
<organism evidence="2 3">
    <name type="scientific">Seriola lalandi dorsalis</name>
    <dbReference type="NCBI Taxonomy" id="1841481"/>
    <lineage>
        <taxon>Eukaryota</taxon>
        <taxon>Metazoa</taxon>
        <taxon>Chordata</taxon>
        <taxon>Craniata</taxon>
        <taxon>Vertebrata</taxon>
        <taxon>Euteleostomi</taxon>
        <taxon>Actinopterygii</taxon>
        <taxon>Neopterygii</taxon>
        <taxon>Teleostei</taxon>
        <taxon>Neoteleostei</taxon>
        <taxon>Acanthomorphata</taxon>
        <taxon>Carangaria</taxon>
        <taxon>Carangiformes</taxon>
        <taxon>Carangidae</taxon>
        <taxon>Seriola</taxon>
    </lineage>
</organism>
<sequence>LMQEIAVHSAAFLITHNGSICPHDSCFSSISCHFLANPFNVLKHVSMNANEALSRSTLLGSETALERNLSLSLSARVCVCACVLLVCIVFTVSVFVLISKTVRKKDTSKVYTL</sequence>
<dbReference type="Proteomes" id="UP000261360">
    <property type="component" value="Unplaced"/>
</dbReference>
<keyword evidence="3" id="KW-1185">Reference proteome</keyword>
<dbReference type="AlphaFoldDB" id="A0A3B4YFH3"/>
<evidence type="ECO:0000313" key="3">
    <source>
        <dbReference type="Proteomes" id="UP000261360"/>
    </source>
</evidence>
<protein>
    <submittedName>
        <fullName evidence="2">Uncharacterized protein</fullName>
    </submittedName>
</protein>
<accession>A0A3B4YFH3</accession>
<keyword evidence="1" id="KW-0472">Membrane</keyword>
<keyword evidence="1" id="KW-0812">Transmembrane</keyword>
<evidence type="ECO:0000256" key="1">
    <source>
        <dbReference type="SAM" id="Phobius"/>
    </source>
</evidence>
<reference evidence="2" key="1">
    <citation type="submission" date="2025-08" db="UniProtKB">
        <authorList>
            <consortium name="Ensembl"/>
        </authorList>
    </citation>
    <scope>IDENTIFICATION</scope>
</reference>
<keyword evidence="1" id="KW-1133">Transmembrane helix</keyword>
<name>A0A3B4YFH3_SERLL</name>
<feature type="transmembrane region" description="Helical" evidence="1">
    <location>
        <begin position="73"/>
        <end position="98"/>
    </location>
</feature>
<reference evidence="2" key="2">
    <citation type="submission" date="2025-09" db="UniProtKB">
        <authorList>
            <consortium name="Ensembl"/>
        </authorList>
    </citation>
    <scope>IDENTIFICATION</scope>
</reference>
<proteinExistence type="predicted"/>
<evidence type="ECO:0000313" key="2">
    <source>
        <dbReference type="Ensembl" id="ENSSLDP00000026891.1"/>
    </source>
</evidence>